<dbReference type="GO" id="GO:0005739">
    <property type="term" value="C:mitochondrion"/>
    <property type="evidence" value="ECO:0000318"/>
    <property type="project" value="GO_Central"/>
</dbReference>
<gene>
    <name evidence="3" type="ORF">AGOS_AGR222W</name>
</gene>
<organism evidence="3 4">
    <name type="scientific">Eremothecium gossypii (strain ATCC 10895 / CBS 109.51 / FGSC 9923 / NRRL Y-1056)</name>
    <name type="common">Yeast</name>
    <name type="synonym">Ashbya gossypii</name>
    <dbReference type="NCBI Taxonomy" id="284811"/>
    <lineage>
        <taxon>Eukaryota</taxon>
        <taxon>Fungi</taxon>
        <taxon>Dikarya</taxon>
        <taxon>Ascomycota</taxon>
        <taxon>Saccharomycotina</taxon>
        <taxon>Saccharomycetes</taxon>
        <taxon>Saccharomycetales</taxon>
        <taxon>Saccharomycetaceae</taxon>
        <taxon>Eremothecium</taxon>
    </lineage>
</organism>
<dbReference type="OMA" id="SMVRTHH"/>
<dbReference type="OrthoDB" id="1290869at2759"/>
<dbReference type="FunCoup" id="Q74ZI0">
    <property type="interactions" value="88"/>
</dbReference>
<evidence type="ECO:0000256" key="1">
    <source>
        <dbReference type="ARBA" id="ARBA00009670"/>
    </source>
</evidence>
<dbReference type="InterPro" id="IPR004147">
    <property type="entry name" value="ABC1_dom"/>
</dbReference>
<evidence type="ECO:0000313" key="3">
    <source>
        <dbReference type="EMBL" id="AAS54712.2"/>
    </source>
</evidence>
<dbReference type="STRING" id="284811.Q74ZI0"/>
<proteinExistence type="inferred from homology"/>
<name>Q74ZI0_EREGS</name>
<dbReference type="PANTHER" id="PTHR45890:SF1">
    <property type="entry name" value="AARF DOMAIN CONTAINING KINASE 2"/>
    <property type="match status" value="1"/>
</dbReference>
<protein>
    <submittedName>
        <fullName evidence="3">AGR222Wp</fullName>
    </submittedName>
</protein>
<dbReference type="InParanoid" id="Q74ZI0"/>
<feature type="domain" description="ABC1 atypical kinase-like" evidence="2">
    <location>
        <begin position="191"/>
        <end position="410"/>
    </location>
</feature>
<dbReference type="PANTHER" id="PTHR45890">
    <property type="entry name" value="AARF DOMAIN CONTAINING KINASE 2 (PREDICTED)"/>
    <property type="match status" value="1"/>
</dbReference>
<evidence type="ECO:0000313" key="4">
    <source>
        <dbReference type="Proteomes" id="UP000000591"/>
    </source>
</evidence>
<dbReference type="Proteomes" id="UP000000591">
    <property type="component" value="Chromosome VII"/>
</dbReference>
<reference evidence="3 4" key="1">
    <citation type="journal article" date="2004" name="Science">
        <title>The Ashbya gossypii genome as a tool for mapping the ancient Saccharomyces cerevisiae genome.</title>
        <authorList>
            <person name="Dietrich F.S."/>
            <person name="Voegeli S."/>
            <person name="Brachat S."/>
            <person name="Lerch A."/>
            <person name="Gates K."/>
            <person name="Steiner S."/>
            <person name="Mohr C."/>
            <person name="Pohlmann R."/>
            <person name="Luedi P."/>
            <person name="Choi S."/>
            <person name="Wing R.A."/>
            <person name="Flavier A."/>
            <person name="Gaffney T.D."/>
            <person name="Philippsen P."/>
        </authorList>
    </citation>
    <scope>NUCLEOTIDE SEQUENCE [LARGE SCALE GENOMIC DNA]</scope>
    <source>
        <strain evidence="4">ATCC 10895 / CBS 109.51 / FGSC 9923 / NRRL Y-1056</strain>
    </source>
</reference>
<dbReference type="eggNOG" id="KOG1236">
    <property type="taxonomic scope" value="Eukaryota"/>
</dbReference>
<reference evidence="4" key="2">
    <citation type="journal article" date="2013" name="G3 (Bethesda)">
        <title>Genomes of Ashbya fungi isolated from insects reveal four mating-type loci, numerous translocations, lack of transposons, and distinct gene duplications.</title>
        <authorList>
            <person name="Dietrich F.S."/>
            <person name="Voegeli S."/>
            <person name="Kuo S."/>
            <person name="Philippsen P."/>
        </authorList>
    </citation>
    <scope>GENOME REANNOTATION</scope>
    <source>
        <strain evidence="4">ATCC 10895 / CBS 109.51 / FGSC 9923 / NRRL Y-1056</strain>
    </source>
</reference>
<dbReference type="HOGENOM" id="CLU_006533_6_0_1"/>
<dbReference type="EMBL" id="AE016820">
    <property type="protein sequence ID" value="AAS54712.2"/>
    <property type="molecule type" value="Genomic_DNA"/>
</dbReference>
<sequence length="645" mass="73427">MRFRFQQFRFFGAPRAGARWRALVPPVLMLPAAAAASRQLLAPVRCDALLPDARGDTYEMGLYLASQRELREARERRRDGRGRGGVLRVLRMLLYGLHDAVVEPVRTVLRLLQLSAVFVPVLLAFPVTLVGRTVRAGSHGERSETQGALLWYRLVRKALEWAGPSFIKLGQWAGSRTDIFSEGLCAELGRLHSSAKPHGLQYTKRAIVEALGVQSFEEVFEEFREQPLGCGAIAQVYVGKLREELVRAKGVDLGPGGNRWCAVKVVHPHAARQISRDLRLMRFFAAAVDALPTMEWLSLPAEVEQFSILMNIQLDMRIECNNLAKFNDNFRGHTQIRFPRGFVELTSRSVLFEEYIDGFPMEAFLKVKNRIGDTSLCQKVSEPFISSFLKMMILDDFIHSDLHAGNVMLRFVRTDKLERHILSPEDETSDVVRRLVGMHRDHDPGFDVALREVLRDYTPQICFIDTGLITELNERNRTNFIALFNALAQFNGRRAGELMIERSRTPETAVDKDAFALKVDRLVKTVKQRTFTLGTVSIGDLLEQMLSMVRTHHVRMEGDFVSVVVAILLLEGIGRQLDPELDLFASSIPFLREFGMRRENQRMLHDMGRWPMLKVWLGLELRQLMTLSVRIINDLVKTDQLCPSY</sequence>
<dbReference type="Pfam" id="PF03109">
    <property type="entry name" value="ABC1"/>
    <property type="match status" value="1"/>
</dbReference>
<accession>Q74ZI0</accession>
<dbReference type="RefSeq" id="NP_986888.2">
    <property type="nucleotide sequence ID" value="NM_211950.2"/>
</dbReference>
<dbReference type="CDD" id="cd13971">
    <property type="entry name" value="ADCK2-like"/>
    <property type="match status" value="1"/>
</dbReference>
<keyword evidence="4" id="KW-1185">Reference proteome</keyword>
<dbReference type="InterPro" id="IPR052402">
    <property type="entry name" value="ADCK_kinase"/>
</dbReference>
<evidence type="ECO:0000259" key="2">
    <source>
        <dbReference type="Pfam" id="PF03109"/>
    </source>
</evidence>
<dbReference type="GeneID" id="4623190"/>
<comment type="similarity">
    <text evidence="1">Belongs to the protein kinase superfamily. ADCK protein kinase family.</text>
</comment>
<dbReference type="KEGG" id="ago:AGOS_AGR222W"/>
<dbReference type="InterPro" id="IPR011009">
    <property type="entry name" value="Kinase-like_dom_sf"/>
</dbReference>
<dbReference type="SUPFAM" id="SSF56112">
    <property type="entry name" value="Protein kinase-like (PK-like)"/>
    <property type="match status" value="1"/>
</dbReference>
<dbReference type="AlphaFoldDB" id="Q74ZI0"/>
<dbReference type="InterPro" id="IPR044095">
    <property type="entry name" value="ADCK2_dom"/>
</dbReference>